<dbReference type="PANTHER" id="PTHR31885:SF6">
    <property type="entry name" value="GH04784P"/>
    <property type="match status" value="1"/>
</dbReference>
<evidence type="ECO:0000256" key="6">
    <source>
        <dbReference type="SAM" id="Phobius"/>
    </source>
</evidence>
<dbReference type="InterPro" id="IPR012506">
    <property type="entry name" value="TMEM86B-like"/>
</dbReference>
<dbReference type="KEGG" id="schy:GVO57_09665"/>
<keyword evidence="3 6" id="KW-0812">Transmembrane</keyword>
<evidence type="ECO:0000256" key="2">
    <source>
        <dbReference type="ARBA" id="ARBA00007375"/>
    </source>
</evidence>
<dbReference type="EMBL" id="CP047895">
    <property type="protein sequence ID" value="QHL91903.1"/>
    <property type="molecule type" value="Genomic_DNA"/>
</dbReference>
<dbReference type="GO" id="GO:0016020">
    <property type="term" value="C:membrane"/>
    <property type="evidence" value="ECO:0007669"/>
    <property type="project" value="UniProtKB-SubCell"/>
</dbReference>
<feature type="transmembrane region" description="Helical" evidence="6">
    <location>
        <begin position="165"/>
        <end position="186"/>
    </location>
</feature>
<dbReference type="Pfam" id="PF07947">
    <property type="entry name" value="YhhN"/>
    <property type="match status" value="1"/>
</dbReference>
<evidence type="ECO:0000313" key="8">
    <source>
        <dbReference type="Proteomes" id="UP000464468"/>
    </source>
</evidence>
<dbReference type="Proteomes" id="UP000464468">
    <property type="component" value="Chromosome"/>
</dbReference>
<keyword evidence="5 6" id="KW-0472">Membrane</keyword>
<feature type="transmembrane region" description="Helical" evidence="6">
    <location>
        <begin position="115"/>
        <end position="132"/>
    </location>
</feature>
<comment type="subcellular location">
    <subcellularLocation>
        <location evidence="1">Membrane</location>
        <topology evidence="1">Multi-pass membrane protein</topology>
    </subcellularLocation>
</comment>
<reference evidence="7 8" key="1">
    <citation type="submission" date="2020-01" db="EMBL/GenBank/DDBJ databases">
        <title>Sphingomonas sp. C33 whole genome sequece.</title>
        <authorList>
            <person name="Park C."/>
        </authorList>
    </citation>
    <scope>NUCLEOTIDE SEQUENCE [LARGE SCALE GENOMIC DNA]</scope>
    <source>
        <strain evidence="7 8">C33</strain>
    </source>
</reference>
<feature type="transmembrane region" description="Helical" evidence="6">
    <location>
        <begin position="192"/>
        <end position="214"/>
    </location>
</feature>
<accession>A0A7Z2S6V5</accession>
<name>A0A7Z2S6V5_9SPHN</name>
<comment type="similarity">
    <text evidence="2">Belongs to the TMEM86 family.</text>
</comment>
<protein>
    <submittedName>
        <fullName evidence="7">Lysoplasmalogenase</fullName>
    </submittedName>
</protein>
<proteinExistence type="inferred from homology"/>
<evidence type="ECO:0000256" key="1">
    <source>
        <dbReference type="ARBA" id="ARBA00004141"/>
    </source>
</evidence>
<evidence type="ECO:0000313" key="7">
    <source>
        <dbReference type="EMBL" id="QHL91903.1"/>
    </source>
</evidence>
<feature type="transmembrane region" description="Helical" evidence="6">
    <location>
        <begin position="85"/>
        <end position="103"/>
    </location>
</feature>
<keyword evidence="4 6" id="KW-1133">Transmembrane helix</keyword>
<dbReference type="PANTHER" id="PTHR31885">
    <property type="entry name" value="GH04784P"/>
    <property type="match status" value="1"/>
</dbReference>
<sequence>MAGIWRGRTGGLLIAALCAGASYWPAAHLLPHAPEALIIAWKGLGVALLAAWVFAAVPGRDGRWLAAVLALGALGDVLLDAVSLTVGAVAFLAGHVLAVPFYWRHRSGRASRAAMVAVAALAAGVVALAASLPTDRAAAPGIAFYSSGLAAMAAMAALSRFRLAASGALLFVISDLLIFAGLGPLAGSPATLLVWPLYFAGQALIAVGAGRALVRCQAG</sequence>
<dbReference type="AlphaFoldDB" id="A0A7Z2S6V5"/>
<keyword evidence="8" id="KW-1185">Reference proteome</keyword>
<evidence type="ECO:0000256" key="5">
    <source>
        <dbReference type="ARBA" id="ARBA00023136"/>
    </source>
</evidence>
<evidence type="ECO:0000256" key="4">
    <source>
        <dbReference type="ARBA" id="ARBA00022989"/>
    </source>
</evidence>
<feature type="transmembrane region" description="Helical" evidence="6">
    <location>
        <begin position="39"/>
        <end position="57"/>
    </location>
</feature>
<gene>
    <name evidence="7" type="ORF">GVO57_09665</name>
</gene>
<feature type="transmembrane region" description="Helical" evidence="6">
    <location>
        <begin position="138"/>
        <end position="158"/>
    </location>
</feature>
<organism evidence="7 8">
    <name type="scientific">Sphingomonas changnyeongensis</name>
    <dbReference type="NCBI Taxonomy" id="2698679"/>
    <lineage>
        <taxon>Bacteria</taxon>
        <taxon>Pseudomonadati</taxon>
        <taxon>Pseudomonadota</taxon>
        <taxon>Alphaproteobacteria</taxon>
        <taxon>Sphingomonadales</taxon>
        <taxon>Sphingomonadaceae</taxon>
        <taxon>Sphingomonas</taxon>
    </lineage>
</organism>
<dbReference type="GO" id="GO:0016787">
    <property type="term" value="F:hydrolase activity"/>
    <property type="evidence" value="ECO:0007669"/>
    <property type="project" value="TreeGrafter"/>
</dbReference>
<evidence type="ECO:0000256" key="3">
    <source>
        <dbReference type="ARBA" id="ARBA00022692"/>
    </source>
</evidence>